<proteinExistence type="predicted"/>
<dbReference type="AlphaFoldDB" id="A0A8J5GJ10"/>
<accession>A0A8J5GJ10</accession>
<dbReference type="Pfam" id="PF02450">
    <property type="entry name" value="LCAT"/>
    <property type="match status" value="1"/>
</dbReference>
<reference evidence="1 2" key="1">
    <citation type="submission" date="2020-08" db="EMBL/GenBank/DDBJ databases">
        <title>Plant Genome Project.</title>
        <authorList>
            <person name="Zhang R.-G."/>
        </authorList>
    </citation>
    <scope>NUCLEOTIDE SEQUENCE [LARGE SCALE GENOMIC DNA]</scope>
    <source>
        <tissue evidence="1">Rhizome</tissue>
    </source>
</reference>
<dbReference type="EMBL" id="JACMSC010000009">
    <property type="protein sequence ID" value="KAG6508646.1"/>
    <property type="molecule type" value="Genomic_DNA"/>
</dbReference>
<gene>
    <name evidence="1" type="ORF">ZIOFF_034026</name>
</gene>
<protein>
    <recommendedName>
        <fullName evidence="3">Lecithin-cholesterol acyltransferase-like 4</fullName>
    </recommendedName>
</protein>
<dbReference type="InterPro" id="IPR003386">
    <property type="entry name" value="LACT/PDAT_acylTrfase"/>
</dbReference>
<name>A0A8J5GJ10_ZINOF</name>
<comment type="caution">
    <text evidence="1">The sequence shown here is derived from an EMBL/GenBank/DDBJ whole genome shotgun (WGS) entry which is preliminary data.</text>
</comment>
<dbReference type="Proteomes" id="UP000734854">
    <property type="component" value="Unassembled WGS sequence"/>
</dbReference>
<dbReference type="PANTHER" id="PTHR11440">
    <property type="entry name" value="LECITHIN-CHOLESTEROL ACYLTRANSFERASE-RELATED"/>
    <property type="match status" value="1"/>
</dbReference>
<evidence type="ECO:0000313" key="2">
    <source>
        <dbReference type="Proteomes" id="UP000734854"/>
    </source>
</evidence>
<organism evidence="1 2">
    <name type="scientific">Zingiber officinale</name>
    <name type="common">Ginger</name>
    <name type="synonym">Amomum zingiber</name>
    <dbReference type="NCBI Taxonomy" id="94328"/>
    <lineage>
        <taxon>Eukaryota</taxon>
        <taxon>Viridiplantae</taxon>
        <taxon>Streptophyta</taxon>
        <taxon>Embryophyta</taxon>
        <taxon>Tracheophyta</taxon>
        <taxon>Spermatophyta</taxon>
        <taxon>Magnoliopsida</taxon>
        <taxon>Liliopsida</taxon>
        <taxon>Zingiberales</taxon>
        <taxon>Zingiberaceae</taxon>
        <taxon>Zingiber</taxon>
    </lineage>
</organism>
<dbReference type="GO" id="GO:0008374">
    <property type="term" value="F:O-acyltransferase activity"/>
    <property type="evidence" value="ECO:0007669"/>
    <property type="project" value="InterPro"/>
</dbReference>
<sequence length="530" mass="59541">MRMAVLDELIRSIELWLRLAKEQVPLVDPNLDPVMLVPGIAGSILNAVDDDGKEERVWVRILRAEHEFREKVWSHFDPATGKTVSLDDKTRIIVPEDRYGLYAIDCLDPDMIVGRDGVCYYHDMIQEMIKWGYQEGKTLFGFGYDFRQSNRLQDTLDKFSAKLESVYVSSGGKKMNIITHSMGGLLVKCFMSLYSDIFEKYVKGWIAIAAPFQGAPGYITTSLLNGMSFVEGWEGNFFITKWSMQQLLIECPSIYELMARPNFSWDVVPLLQLWKEKHDDSGTPGTLLESYEPLEAISLINEALAKNTVSYGDMQVPLPLNIEILRWANETSEILSRAKLPNSVKFYNIYGTHNDTPHSVCYGSKESPISDVEQLVSAEAKYICVDGDGTVPTESAKADGFDAVARVAVPADHRGIICDRHVFRILQHWLNAGEPDPFYNPLNDYVVLPTAFEIERHTEKSMQVTTVKEDWEIISSVDLNEKRPGDLPAMVGSVSVSSGGDNERAQATVVVHPQSQGRQHVEVMAVSVTM</sequence>
<evidence type="ECO:0008006" key="3">
    <source>
        <dbReference type="Google" id="ProtNLM"/>
    </source>
</evidence>
<dbReference type="GO" id="GO:0006629">
    <property type="term" value="P:lipid metabolic process"/>
    <property type="evidence" value="ECO:0007669"/>
    <property type="project" value="InterPro"/>
</dbReference>
<evidence type="ECO:0000313" key="1">
    <source>
        <dbReference type="EMBL" id="KAG6508646.1"/>
    </source>
</evidence>
<keyword evidence="2" id="KW-1185">Reference proteome</keyword>